<keyword evidence="12" id="KW-1185">Reference proteome</keyword>
<evidence type="ECO:0000256" key="1">
    <source>
        <dbReference type="ARBA" id="ARBA00004442"/>
    </source>
</evidence>
<evidence type="ECO:0000256" key="4">
    <source>
        <dbReference type="ARBA" id="ARBA00022452"/>
    </source>
</evidence>
<dbReference type="GO" id="GO:0009279">
    <property type="term" value="C:cell outer membrane"/>
    <property type="evidence" value="ECO:0007669"/>
    <property type="project" value="UniProtKB-SubCell"/>
</dbReference>
<feature type="region of interest" description="Disordered" evidence="9">
    <location>
        <begin position="213"/>
        <end position="236"/>
    </location>
</feature>
<evidence type="ECO:0000256" key="6">
    <source>
        <dbReference type="ARBA" id="ARBA00023136"/>
    </source>
</evidence>
<dbReference type="GO" id="GO:1990281">
    <property type="term" value="C:efflux pump complex"/>
    <property type="evidence" value="ECO:0007669"/>
    <property type="project" value="TreeGrafter"/>
</dbReference>
<evidence type="ECO:0000313" key="11">
    <source>
        <dbReference type="EMBL" id="EXI66002.1"/>
    </source>
</evidence>
<keyword evidence="6" id="KW-0472">Membrane</keyword>
<keyword evidence="4" id="KW-1134">Transmembrane beta strand</keyword>
<comment type="caution">
    <text evidence="11">The sequence shown here is derived from an EMBL/GenBank/DDBJ whole genome shotgun (WGS) entry which is preliminary data.</text>
</comment>
<keyword evidence="10" id="KW-0732">Signal</keyword>
<dbReference type="InterPro" id="IPR051906">
    <property type="entry name" value="TolC-like"/>
</dbReference>
<dbReference type="STRING" id="1454001.AW08_02741"/>
<dbReference type="EMBL" id="JFAX01000017">
    <property type="protein sequence ID" value="EXI66002.1"/>
    <property type="molecule type" value="Genomic_DNA"/>
</dbReference>
<dbReference type="PATRIC" id="fig|1454001.3.peg.2800"/>
<evidence type="ECO:0000256" key="7">
    <source>
        <dbReference type="ARBA" id="ARBA00023237"/>
    </source>
</evidence>
<evidence type="ECO:0000256" key="10">
    <source>
        <dbReference type="SAM" id="SignalP"/>
    </source>
</evidence>
<dbReference type="Gene3D" id="1.20.1600.10">
    <property type="entry name" value="Outer membrane efflux proteins (OEP)"/>
    <property type="match status" value="1"/>
</dbReference>
<dbReference type="GO" id="GO:0015562">
    <property type="term" value="F:efflux transmembrane transporter activity"/>
    <property type="evidence" value="ECO:0007669"/>
    <property type="project" value="InterPro"/>
</dbReference>
<dbReference type="PANTHER" id="PTHR30026:SF20">
    <property type="entry name" value="OUTER MEMBRANE PROTEIN TOLC"/>
    <property type="match status" value="1"/>
</dbReference>
<feature type="compositionally biased region" description="Basic and acidic residues" evidence="9">
    <location>
        <begin position="217"/>
        <end position="229"/>
    </location>
</feature>
<evidence type="ECO:0000313" key="12">
    <source>
        <dbReference type="Proteomes" id="UP000020218"/>
    </source>
</evidence>
<keyword evidence="7" id="KW-0998">Cell outer membrane</keyword>
<evidence type="ECO:0000256" key="9">
    <source>
        <dbReference type="SAM" id="MobiDB-lite"/>
    </source>
</evidence>
<dbReference type="GO" id="GO:0015288">
    <property type="term" value="F:porin activity"/>
    <property type="evidence" value="ECO:0007669"/>
    <property type="project" value="TreeGrafter"/>
</dbReference>
<keyword evidence="8" id="KW-0175">Coiled coil</keyword>
<keyword evidence="3" id="KW-0813">Transport</keyword>
<dbReference type="Proteomes" id="UP000020218">
    <property type="component" value="Unassembled WGS sequence"/>
</dbReference>
<dbReference type="InterPro" id="IPR003423">
    <property type="entry name" value="OMP_efflux"/>
</dbReference>
<sequence>MHDTRSTPSRLFTAILFITASLGGPPAAAATLTLGEAFAAAWERHPAARTAAARHDEFTARRDAADSFLSGAPTAALSNRNDRLQRDAGQSEWEAGIALPLWLPGHQERTLALIEREQSAYAALVEQARWRLAGEVRESWWQAMLAGNERAVAEARGDAARHLANDVERRVRAGELPRMDAHQARAAEAAAAAAIAEADGRAHRAERNFLALTGLPRRPDPDGMNEQRRQAPTTPHPQLAALEAAIATARARLDVAARNSRDLPEIMLGMRRERPVAEADWQNSTIVGVRIPLATDARNRPRVAAANAELVEAEALLSYERQRVDAERDAAGRELQRADEALALAETRRALAIEMRREYARAFALGNIDLPQRLRVDADAFAAELAAVRARLEAARAVSRYNQAIGVLP</sequence>
<accession>A0A011NMZ7</accession>
<dbReference type="AlphaFoldDB" id="A0A011NMZ7"/>
<organism evidence="11 12">
    <name type="scientific">Candidatus Accumulibacter adjunctus</name>
    <dbReference type="NCBI Taxonomy" id="1454001"/>
    <lineage>
        <taxon>Bacteria</taxon>
        <taxon>Pseudomonadati</taxon>
        <taxon>Pseudomonadota</taxon>
        <taxon>Betaproteobacteria</taxon>
        <taxon>Candidatus Accumulibacter</taxon>
    </lineage>
</organism>
<proteinExistence type="inferred from homology"/>
<evidence type="ECO:0000256" key="3">
    <source>
        <dbReference type="ARBA" id="ARBA00022448"/>
    </source>
</evidence>
<dbReference type="PANTHER" id="PTHR30026">
    <property type="entry name" value="OUTER MEMBRANE PROTEIN TOLC"/>
    <property type="match status" value="1"/>
</dbReference>
<dbReference type="SUPFAM" id="SSF56954">
    <property type="entry name" value="Outer membrane efflux proteins (OEP)"/>
    <property type="match status" value="1"/>
</dbReference>
<evidence type="ECO:0000256" key="5">
    <source>
        <dbReference type="ARBA" id="ARBA00022692"/>
    </source>
</evidence>
<protein>
    <submittedName>
        <fullName evidence="11">Cation efflux system protein CzcC</fullName>
    </submittedName>
</protein>
<evidence type="ECO:0000256" key="8">
    <source>
        <dbReference type="SAM" id="Coils"/>
    </source>
</evidence>
<evidence type="ECO:0000256" key="2">
    <source>
        <dbReference type="ARBA" id="ARBA00007613"/>
    </source>
</evidence>
<feature type="signal peptide" evidence="10">
    <location>
        <begin position="1"/>
        <end position="29"/>
    </location>
</feature>
<feature type="coiled-coil region" evidence="8">
    <location>
        <begin position="321"/>
        <end position="348"/>
    </location>
</feature>
<feature type="chain" id="PRO_5001462374" evidence="10">
    <location>
        <begin position="30"/>
        <end position="409"/>
    </location>
</feature>
<comment type="similarity">
    <text evidence="2">Belongs to the outer membrane factor (OMF) (TC 1.B.17) family.</text>
</comment>
<keyword evidence="5" id="KW-0812">Transmembrane</keyword>
<comment type="subcellular location">
    <subcellularLocation>
        <location evidence="1">Cell outer membrane</location>
    </subcellularLocation>
</comment>
<dbReference type="Pfam" id="PF02321">
    <property type="entry name" value="OEP"/>
    <property type="match status" value="1"/>
</dbReference>
<name>A0A011NMZ7_9PROT</name>
<gene>
    <name evidence="11" type="primary">czcC_1</name>
    <name evidence="11" type="ORF">AW08_02741</name>
</gene>
<reference evidence="11" key="1">
    <citation type="submission" date="2014-02" db="EMBL/GenBank/DDBJ databases">
        <title>Expanding our view of genomic diversity in Candidatus Accumulibacter clades.</title>
        <authorList>
            <person name="Skennerton C.T."/>
            <person name="Barr J.J."/>
            <person name="Slater F.R."/>
            <person name="Bond P.L."/>
            <person name="Tyson G.W."/>
        </authorList>
    </citation>
    <scope>NUCLEOTIDE SEQUENCE [LARGE SCALE GENOMIC DNA]</scope>
</reference>